<dbReference type="EMBL" id="AM180252">
    <property type="protein sequence ID" value="CAJ54541.1"/>
    <property type="molecule type" value="Genomic_DNA"/>
</dbReference>
<dbReference type="InterPro" id="IPR006665">
    <property type="entry name" value="OmpA-like"/>
</dbReference>
<dbReference type="InterPro" id="IPR050330">
    <property type="entry name" value="Bact_OuterMem_StrucFunc"/>
</dbReference>
<dbReference type="Gene3D" id="3.30.1330.60">
    <property type="entry name" value="OmpA-like domain"/>
    <property type="match status" value="1"/>
</dbReference>
<dbReference type="KEGG" id="lip:LI0487"/>
<dbReference type="PROSITE" id="PS51123">
    <property type="entry name" value="OMPA_2"/>
    <property type="match status" value="1"/>
</dbReference>
<reference evidence="3 4" key="1">
    <citation type="submission" date="2005-11" db="EMBL/GenBank/DDBJ databases">
        <title>The complete genome sequence of Lawsonia intracellularis: the causative agent of proliferative enteropathy.</title>
        <authorList>
            <person name="Kaur K."/>
            <person name="Zhang Q."/>
            <person name="Beckler D."/>
            <person name="Munir S."/>
            <person name="Li L."/>
            <person name="Kinsley K."/>
            <person name="Herron L."/>
            <person name="Peterson A."/>
            <person name="May B."/>
            <person name="Singh S."/>
            <person name="Gebhart C."/>
            <person name="Kapur V."/>
        </authorList>
    </citation>
    <scope>NUCLEOTIDE SEQUENCE [LARGE SCALE GENOMIC DNA]</scope>
    <source>
        <strain evidence="3 4">PHE/MN1-00</strain>
    </source>
</reference>
<dbReference type="InterPro" id="IPR036737">
    <property type="entry name" value="OmpA-like_sf"/>
</dbReference>
<accession>Q1MR35</accession>
<evidence type="ECO:0000313" key="3">
    <source>
        <dbReference type="EMBL" id="CAJ54541.1"/>
    </source>
</evidence>
<protein>
    <submittedName>
        <fullName evidence="3">Flagellar motor protein</fullName>
    </submittedName>
</protein>
<dbReference type="STRING" id="363253.LI0487"/>
<dbReference type="PANTHER" id="PTHR30329">
    <property type="entry name" value="STATOR ELEMENT OF FLAGELLAR MOTOR COMPLEX"/>
    <property type="match status" value="1"/>
</dbReference>
<dbReference type="HOGENOM" id="CLU_016890_0_1_7"/>
<feature type="domain" description="OmpA-like" evidence="2">
    <location>
        <begin position="79"/>
        <end position="201"/>
    </location>
</feature>
<dbReference type="GO" id="GO:0016020">
    <property type="term" value="C:membrane"/>
    <property type="evidence" value="ECO:0007669"/>
    <property type="project" value="UniProtKB-UniRule"/>
</dbReference>
<dbReference type="Pfam" id="PF00691">
    <property type="entry name" value="OmpA"/>
    <property type="match status" value="1"/>
</dbReference>
<proteinExistence type="predicted"/>
<dbReference type="Proteomes" id="UP000002430">
    <property type="component" value="Chromosome"/>
</dbReference>
<keyword evidence="1" id="KW-0472">Membrane</keyword>
<dbReference type="PANTHER" id="PTHR30329:SF21">
    <property type="entry name" value="LIPOPROTEIN YIAD-RELATED"/>
    <property type="match status" value="1"/>
</dbReference>
<keyword evidence="4" id="KW-1185">Reference proteome</keyword>
<gene>
    <name evidence="3" type="primary">motB</name>
    <name evidence="3" type="ordered locus">LI0487</name>
</gene>
<keyword evidence="3" id="KW-0969">Cilium</keyword>
<dbReference type="AlphaFoldDB" id="Q1MR35"/>
<organism evidence="3 4">
    <name type="scientific">Lawsonia intracellularis (strain PHE/MN1-00)</name>
    <dbReference type="NCBI Taxonomy" id="363253"/>
    <lineage>
        <taxon>Bacteria</taxon>
        <taxon>Pseudomonadati</taxon>
        <taxon>Thermodesulfobacteriota</taxon>
        <taxon>Desulfovibrionia</taxon>
        <taxon>Desulfovibrionales</taxon>
        <taxon>Desulfovibrionaceae</taxon>
        <taxon>Lawsonia</taxon>
    </lineage>
</organism>
<dbReference type="SUPFAM" id="SSF103088">
    <property type="entry name" value="OmpA-like"/>
    <property type="match status" value="1"/>
</dbReference>
<name>Q1MR35_LAWIP</name>
<dbReference type="eggNOG" id="COG1360">
    <property type="taxonomic scope" value="Bacteria"/>
</dbReference>
<keyword evidence="3" id="KW-0966">Cell projection</keyword>
<keyword evidence="3" id="KW-0282">Flagellum</keyword>
<dbReference type="CDD" id="cd07185">
    <property type="entry name" value="OmpA_C-like"/>
    <property type="match status" value="1"/>
</dbReference>
<evidence type="ECO:0000313" key="4">
    <source>
        <dbReference type="Proteomes" id="UP000002430"/>
    </source>
</evidence>
<sequence>MSSLDKEKFDSSFSAIRDTFGGDQQKNITTKQTIKESEVADFLKLREEMIAAQKNTFDAIRSFITEHALGDNIKATFDNGIITLRLPDEVLFAPGSEQLTPQGEKALSQLRDLFLKNREQSINIKGYTDNSSVSEGARFHNNWELSALRAVNVLRKLLQGGIEATRMTATGLGDLDPLAPNDTPENRAQNRRVEFTLERKVTNPLQ</sequence>
<evidence type="ECO:0000256" key="1">
    <source>
        <dbReference type="PROSITE-ProRule" id="PRU00473"/>
    </source>
</evidence>
<evidence type="ECO:0000259" key="2">
    <source>
        <dbReference type="PROSITE" id="PS51123"/>
    </source>
</evidence>